<dbReference type="InterPro" id="IPR005746">
    <property type="entry name" value="Thioredoxin"/>
</dbReference>
<dbReference type="InterPro" id="IPR017937">
    <property type="entry name" value="Thioredoxin_CS"/>
</dbReference>
<feature type="active site" description="Nucleophile" evidence="8">
    <location>
        <position position="36"/>
    </location>
</feature>
<dbReference type="NCBIfam" id="TIGR01068">
    <property type="entry name" value="thioredoxin"/>
    <property type="match status" value="1"/>
</dbReference>
<dbReference type="EMBL" id="DQAY01000115">
    <property type="protein sequence ID" value="HCO25040.1"/>
    <property type="molecule type" value="Genomic_DNA"/>
</dbReference>
<dbReference type="PANTHER" id="PTHR45663:SF11">
    <property type="entry name" value="GEO12009P1"/>
    <property type="match status" value="1"/>
</dbReference>
<dbReference type="RefSeq" id="WP_002647087.1">
    <property type="nucleotide sequence ID" value="NZ_CAXAST010000006.1"/>
</dbReference>
<evidence type="ECO:0000256" key="7">
    <source>
        <dbReference type="PIRNR" id="PIRNR000077"/>
    </source>
</evidence>
<proteinExistence type="inferred from homology"/>
<dbReference type="GeneID" id="98649529"/>
<dbReference type="Pfam" id="PF00085">
    <property type="entry name" value="Thioredoxin"/>
    <property type="match status" value="1"/>
</dbReference>
<dbReference type="InterPro" id="IPR013766">
    <property type="entry name" value="Thioredoxin_domain"/>
</dbReference>
<dbReference type="CDD" id="cd02947">
    <property type="entry name" value="TRX_family"/>
    <property type="match status" value="1"/>
</dbReference>
<reference evidence="12 14" key="2">
    <citation type="submission" date="2019-08" db="EMBL/GenBank/DDBJ databases">
        <title>Deep-cultivation of Planctomycetes and their phenomic and genomic characterization uncovers novel biology.</title>
        <authorList>
            <person name="Wiegand S."/>
            <person name="Jogler M."/>
            <person name="Boedeker C."/>
            <person name="Pinto D."/>
            <person name="Vollmers J."/>
            <person name="Rivas-Marin E."/>
            <person name="Kohn T."/>
            <person name="Peeters S.H."/>
            <person name="Heuer A."/>
            <person name="Rast P."/>
            <person name="Oberbeckmann S."/>
            <person name="Bunk B."/>
            <person name="Jeske O."/>
            <person name="Meyerdierks A."/>
            <person name="Storesund J.E."/>
            <person name="Kallscheuer N."/>
            <person name="Luecker S."/>
            <person name="Lage O.M."/>
            <person name="Pohl T."/>
            <person name="Merkel B.J."/>
            <person name="Hornburger P."/>
            <person name="Mueller R.-W."/>
            <person name="Bruemmer F."/>
            <person name="Labrenz M."/>
            <person name="Spormann A.M."/>
            <person name="Op den Camp H."/>
            <person name="Overmann J."/>
            <person name="Amann R."/>
            <person name="Jetten M.S.M."/>
            <person name="Mascher T."/>
            <person name="Medema M.H."/>
            <person name="Devos D.P."/>
            <person name="Kaster A.-K."/>
            <person name="Ovreas L."/>
            <person name="Rohde M."/>
            <person name="Galperin M.Y."/>
            <person name="Jogler C."/>
        </authorList>
    </citation>
    <scope>NUCLEOTIDE SEQUENCE [LARGE SCALE GENOMIC DNA]</scope>
    <source>
        <strain evidence="12 14">DSM 8797</strain>
    </source>
</reference>
<sequence length="108" mass="11831">MAENVLEFTDANFQSEVLEASEPVLVDFWAPWCGPCKMMMPTIEEIASDYSGRVRVGKLNTDENPGIASASSINAIPTVMLYKNGEVVEKFVGVTPKERFAASLDSQL</sequence>
<dbReference type="Proteomes" id="UP000322887">
    <property type="component" value="Chromosome"/>
</dbReference>
<feature type="active site" description="Nucleophile" evidence="8">
    <location>
        <position position="33"/>
    </location>
</feature>
<evidence type="ECO:0000256" key="5">
    <source>
        <dbReference type="ARBA" id="ARBA00023284"/>
    </source>
</evidence>
<dbReference type="PIRSF" id="PIRSF000077">
    <property type="entry name" value="Thioredoxin"/>
    <property type="match status" value="1"/>
</dbReference>
<evidence type="ECO:0000256" key="2">
    <source>
        <dbReference type="ARBA" id="ARBA00022448"/>
    </source>
</evidence>
<dbReference type="FunFam" id="3.40.30.10:FF:000001">
    <property type="entry name" value="Thioredoxin"/>
    <property type="match status" value="1"/>
</dbReference>
<evidence type="ECO:0000256" key="4">
    <source>
        <dbReference type="ARBA" id="ARBA00023157"/>
    </source>
</evidence>
<dbReference type="Proteomes" id="UP000263642">
    <property type="component" value="Unassembled WGS sequence"/>
</dbReference>
<evidence type="ECO:0000313" key="13">
    <source>
        <dbReference type="Proteomes" id="UP000263642"/>
    </source>
</evidence>
<keyword evidence="5 9" id="KW-0676">Redox-active center</keyword>
<evidence type="ECO:0000256" key="3">
    <source>
        <dbReference type="ARBA" id="ARBA00022982"/>
    </source>
</evidence>
<gene>
    <name evidence="11" type="primary">trxA</name>
    <name evidence="12" type="synonym">trxA_3</name>
    <name evidence="11" type="ORF">DIT97_19180</name>
    <name evidence="12" type="ORF">GmarT_50890</name>
</gene>
<dbReference type="GO" id="GO:0015035">
    <property type="term" value="F:protein-disulfide reductase activity"/>
    <property type="evidence" value="ECO:0007669"/>
    <property type="project" value="UniProtKB-UniRule"/>
</dbReference>
<dbReference type="Gene3D" id="3.40.30.10">
    <property type="entry name" value="Glutaredoxin"/>
    <property type="match status" value="1"/>
</dbReference>
<evidence type="ECO:0000313" key="11">
    <source>
        <dbReference type="EMBL" id="HCO25040.1"/>
    </source>
</evidence>
<reference evidence="11 13" key="1">
    <citation type="journal article" date="2018" name="Nat. Biotechnol.">
        <title>A standardized bacterial taxonomy based on genome phylogeny substantially revises the tree of life.</title>
        <authorList>
            <person name="Parks D.H."/>
            <person name="Chuvochina M."/>
            <person name="Waite D.W."/>
            <person name="Rinke C."/>
            <person name="Skarshewski A."/>
            <person name="Chaumeil P.A."/>
            <person name="Hugenholtz P."/>
        </authorList>
    </citation>
    <scope>NUCLEOTIDE SEQUENCE [LARGE SCALE GENOMIC DNA]</scope>
    <source>
        <strain evidence="11">UBA9375</strain>
    </source>
</reference>
<keyword evidence="14" id="KW-1185">Reference proteome</keyword>
<name>A0A3D3RBS0_9PLAN</name>
<dbReference type="PRINTS" id="PR00421">
    <property type="entry name" value="THIOREDOXIN"/>
</dbReference>
<dbReference type="AlphaFoldDB" id="A0A3D3RBS0"/>
<dbReference type="EMBL" id="CP042910">
    <property type="protein sequence ID" value="QEG19192.1"/>
    <property type="molecule type" value="Genomic_DNA"/>
</dbReference>
<feature type="disulfide bond" description="Redox-active" evidence="9">
    <location>
        <begin position="33"/>
        <end position="36"/>
    </location>
</feature>
<evidence type="ECO:0000256" key="1">
    <source>
        <dbReference type="ARBA" id="ARBA00008987"/>
    </source>
</evidence>
<feature type="domain" description="Thioredoxin" evidence="10">
    <location>
        <begin position="1"/>
        <end position="108"/>
    </location>
</feature>
<dbReference type="PROSITE" id="PS51352">
    <property type="entry name" value="THIOREDOXIN_2"/>
    <property type="match status" value="1"/>
</dbReference>
<accession>A0A517XI41</accession>
<organism evidence="11 13">
    <name type="scientific">Gimesia maris</name>
    <dbReference type="NCBI Taxonomy" id="122"/>
    <lineage>
        <taxon>Bacteria</taxon>
        <taxon>Pseudomonadati</taxon>
        <taxon>Planctomycetota</taxon>
        <taxon>Planctomycetia</taxon>
        <taxon>Planctomycetales</taxon>
        <taxon>Planctomycetaceae</taxon>
        <taxon>Gimesia</taxon>
    </lineage>
</organism>
<accession>A0A3D3RBS0</accession>
<evidence type="ECO:0000313" key="14">
    <source>
        <dbReference type="Proteomes" id="UP000322887"/>
    </source>
</evidence>
<feature type="site" description="Contributes to redox potential value" evidence="8">
    <location>
        <position position="35"/>
    </location>
</feature>
<evidence type="ECO:0000313" key="12">
    <source>
        <dbReference type="EMBL" id="QEG19192.1"/>
    </source>
</evidence>
<protein>
    <recommendedName>
        <fullName evidence="6 7">Thioredoxin</fullName>
    </recommendedName>
</protein>
<evidence type="ECO:0000259" key="10">
    <source>
        <dbReference type="PROSITE" id="PS51352"/>
    </source>
</evidence>
<keyword evidence="4 9" id="KW-1015">Disulfide bond</keyword>
<dbReference type="InterPro" id="IPR036249">
    <property type="entry name" value="Thioredoxin-like_sf"/>
</dbReference>
<evidence type="ECO:0000256" key="9">
    <source>
        <dbReference type="PIRSR" id="PIRSR000077-4"/>
    </source>
</evidence>
<keyword evidence="3" id="KW-0249">Electron transport</keyword>
<dbReference type="PROSITE" id="PS00194">
    <property type="entry name" value="THIOREDOXIN_1"/>
    <property type="match status" value="1"/>
</dbReference>
<comment type="similarity">
    <text evidence="1 7">Belongs to the thioredoxin family.</text>
</comment>
<dbReference type="SUPFAM" id="SSF52833">
    <property type="entry name" value="Thioredoxin-like"/>
    <property type="match status" value="1"/>
</dbReference>
<evidence type="ECO:0000256" key="8">
    <source>
        <dbReference type="PIRSR" id="PIRSR000077-1"/>
    </source>
</evidence>
<keyword evidence="2" id="KW-0813">Transport</keyword>
<feature type="site" description="Deprotonates C-terminal active site Cys" evidence="8">
    <location>
        <position position="27"/>
    </location>
</feature>
<dbReference type="GO" id="GO:0045454">
    <property type="term" value="P:cell redox homeostasis"/>
    <property type="evidence" value="ECO:0007669"/>
    <property type="project" value="TreeGrafter"/>
</dbReference>
<dbReference type="GO" id="GO:0005829">
    <property type="term" value="C:cytosol"/>
    <property type="evidence" value="ECO:0007669"/>
    <property type="project" value="TreeGrafter"/>
</dbReference>
<feature type="site" description="Contributes to redox potential value" evidence="8">
    <location>
        <position position="34"/>
    </location>
</feature>
<dbReference type="PANTHER" id="PTHR45663">
    <property type="entry name" value="GEO12009P1"/>
    <property type="match status" value="1"/>
</dbReference>
<evidence type="ECO:0000256" key="6">
    <source>
        <dbReference type="NCBIfam" id="TIGR01068"/>
    </source>
</evidence>